<dbReference type="AlphaFoldDB" id="A0A0L0G9J6"/>
<dbReference type="SUPFAM" id="SSF53732">
    <property type="entry name" value="Aconitase iron-sulfur domain"/>
    <property type="match status" value="1"/>
</dbReference>
<dbReference type="eggNOG" id="KOG0453">
    <property type="taxonomic scope" value="Eukaryota"/>
</dbReference>
<evidence type="ECO:0000259" key="4">
    <source>
        <dbReference type="Pfam" id="PF00330"/>
    </source>
</evidence>
<dbReference type="GO" id="GO:0005829">
    <property type="term" value="C:cytosol"/>
    <property type="evidence" value="ECO:0007669"/>
    <property type="project" value="TreeGrafter"/>
</dbReference>
<dbReference type="InterPro" id="IPR036008">
    <property type="entry name" value="Aconitase_4Fe-4S_dom"/>
</dbReference>
<evidence type="ECO:0000313" key="7">
    <source>
        <dbReference type="Proteomes" id="UP000054560"/>
    </source>
</evidence>
<dbReference type="RefSeq" id="XP_014159572.1">
    <property type="nucleotide sequence ID" value="XM_014304097.1"/>
</dbReference>
<dbReference type="PANTHER" id="PTHR43160">
    <property type="entry name" value="ACONITATE HYDRATASE B"/>
    <property type="match status" value="1"/>
</dbReference>
<evidence type="ECO:0000256" key="3">
    <source>
        <dbReference type="ARBA" id="ARBA00023014"/>
    </source>
</evidence>
<accession>A0A0L0G9J6</accession>
<dbReference type="EMBL" id="KQ241690">
    <property type="protein sequence ID" value="KNC85670.1"/>
    <property type="molecule type" value="Genomic_DNA"/>
</dbReference>
<evidence type="ECO:0000256" key="1">
    <source>
        <dbReference type="ARBA" id="ARBA00022723"/>
    </source>
</evidence>
<dbReference type="InterPro" id="IPR015931">
    <property type="entry name" value="Acnase/IPM_dHydase_lsu_aba_1/3"/>
</dbReference>
<dbReference type="InterPro" id="IPR018136">
    <property type="entry name" value="Aconitase_4Fe-4S_BS"/>
</dbReference>
<dbReference type="PANTHER" id="PTHR43160:SF2">
    <property type="entry name" value="HOMOCITRATE DEHYDRATASE, MITOCHONDRIAL"/>
    <property type="match status" value="1"/>
</dbReference>
<feature type="domain" description="Aconitase/3-isopropylmalate dehydratase large subunit alpha/beta/alpha" evidence="4">
    <location>
        <begin position="25"/>
        <end position="303"/>
    </location>
</feature>
<dbReference type="GeneID" id="25902658"/>
<gene>
    <name evidence="6" type="ORF">SARC_02154</name>
</gene>
<dbReference type="FunFam" id="3.20.19.10:FF:000002">
    <property type="entry name" value="Aconitate hydratase, mitochondrial"/>
    <property type="match status" value="1"/>
</dbReference>
<proteinExistence type="predicted"/>
<protein>
    <submittedName>
        <fullName evidence="6">Aconitate hydratase, mitochondrial</fullName>
    </submittedName>
</protein>
<dbReference type="GO" id="GO:0005739">
    <property type="term" value="C:mitochondrion"/>
    <property type="evidence" value="ECO:0007669"/>
    <property type="project" value="TreeGrafter"/>
</dbReference>
<dbReference type="Proteomes" id="UP000054560">
    <property type="component" value="Unassembled WGS sequence"/>
</dbReference>
<sequence>MVAPDNVKLGAHVSALGIFIVYFQLSIKLTGRLNGWASPKDVVLHLVGKLTVNGGTGHIFEYFGEGVESLSCTGMATICNMGAEMGATTSVFPYTPSMHDYLVATGREQVATQADAFQNELLRADEGCEQAQVYDRVVEIDLSSLEPHINGPFSPDRSFPLSEFAKAVKENNWPTELKSALIGSCTNSSYEDITKAADIANQAKAAGLSAKSELLITPGSTMIEKTIARDGLTQSLTDIGGMVLANACGPCIGQWKRHLDDENEPNAIITSFNRNFVKRNDGNPKTLNFLAAPEVTVAMSFAGTTTFNPVTDNIPGTDFKFSPPKSKTLPSRGFSFYSQDIFQRPNPDANADVNVSPSSERLQLLEPFDAWNGEDFKDMLVSVKVQGKCTTDHISAAGPWLKYKGHLENIAENTLIGAVNDENDKVNNVHNSLTGEFDTIPEVMKAYKDAKKQWMVLADHNYGEGSAREHAAMQVRYLGGSVVVARSFARIHETNLKKQGVLPLWLQDENDYSKISPRAVCSTDGLSSIAPGSKVDLLVRNPGQDTIRIPLRHTLSGDQIEWIRAGSALNMIAAAQAREEAASA</sequence>
<reference evidence="6 7" key="1">
    <citation type="submission" date="2011-02" db="EMBL/GenBank/DDBJ databases">
        <title>The Genome Sequence of Sphaeroforma arctica JP610.</title>
        <authorList>
            <consortium name="The Broad Institute Genome Sequencing Platform"/>
            <person name="Russ C."/>
            <person name="Cuomo C."/>
            <person name="Young S.K."/>
            <person name="Zeng Q."/>
            <person name="Gargeya S."/>
            <person name="Alvarado L."/>
            <person name="Berlin A."/>
            <person name="Chapman S.B."/>
            <person name="Chen Z."/>
            <person name="Freedman E."/>
            <person name="Gellesch M."/>
            <person name="Goldberg J."/>
            <person name="Griggs A."/>
            <person name="Gujja S."/>
            <person name="Heilman E."/>
            <person name="Heiman D."/>
            <person name="Howarth C."/>
            <person name="Mehta T."/>
            <person name="Neiman D."/>
            <person name="Pearson M."/>
            <person name="Roberts A."/>
            <person name="Saif S."/>
            <person name="Shea T."/>
            <person name="Shenoy N."/>
            <person name="Sisk P."/>
            <person name="Stolte C."/>
            <person name="Sykes S."/>
            <person name="White J."/>
            <person name="Yandava C."/>
            <person name="Burger G."/>
            <person name="Gray M.W."/>
            <person name="Holland P.W.H."/>
            <person name="King N."/>
            <person name="Lang F.B.F."/>
            <person name="Roger A.J."/>
            <person name="Ruiz-Trillo I."/>
            <person name="Haas B."/>
            <person name="Nusbaum C."/>
            <person name="Birren B."/>
        </authorList>
    </citation>
    <scope>NUCLEOTIDE SEQUENCE [LARGE SCALE GENOMIC DNA]</scope>
    <source>
        <strain evidence="6 7">JP610</strain>
    </source>
</reference>
<dbReference type="GO" id="GO:0046872">
    <property type="term" value="F:metal ion binding"/>
    <property type="evidence" value="ECO:0007669"/>
    <property type="project" value="UniProtKB-KW"/>
</dbReference>
<organism evidence="6 7">
    <name type="scientific">Sphaeroforma arctica JP610</name>
    <dbReference type="NCBI Taxonomy" id="667725"/>
    <lineage>
        <taxon>Eukaryota</taxon>
        <taxon>Ichthyosporea</taxon>
        <taxon>Ichthyophonida</taxon>
        <taxon>Sphaeroforma</taxon>
    </lineage>
</organism>
<dbReference type="InterPro" id="IPR015928">
    <property type="entry name" value="Aconitase/3IPM_dehydase_swvl"/>
</dbReference>
<dbReference type="PROSITE" id="PS00450">
    <property type="entry name" value="ACONITASE_1"/>
    <property type="match status" value="1"/>
</dbReference>
<dbReference type="GO" id="GO:0051539">
    <property type="term" value="F:4 iron, 4 sulfur cluster binding"/>
    <property type="evidence" value="ECO:0007669"/>
    <property type="project" value="TreeGrafter"/>
</dbReference>
<dbReference type="InterPro" id="IPR050926">
    <property type="entry name" value="Aconitase/IPM_isomerase"/>
</dbReference>
<dbReference type="Pfam" id="PF00330">
    <property type="entry name" value="Aconitase"/>
    <property type="match status" value="1"/>
</dbReference>
<keyword evidence="3" id="KW-0411">Iron-sulfur</keyword>
<dbReference type="Gene3D" id="3.30.499.10">
    <property type="entry name" value="Aconitase, domain 3"/>
    <property type="match status" value="2"/>
</dbReference>
<feature type="domain" description="Aconitase A/isopropylmalate dehydratase small subunit swivel" evidence="5">
    <location>
        <begin position="383"/>
        <end position="508"/>
    </location>
</feature>
<keyword evidence="2" id="KW-0408">Iron</keyword>
<dbReference type="PROSITE" id="PS01244">
    <property type="entry name" value="ACONITASE_2"/>
    <property type="match status" value="1"/>
</dbReference>
<dbReference type="InterPro" id="IPR001030">
    <property type="entry name" value="Acoase/IPM_deHydtase_lsu_aba"/>
</dbReference>
<name>A0A0L0G9J6_9EUKA</name>
<evidence type="ECO:0000256" key="2">
    <source>
        <dbReference type="ARBA" id="ARBA00023004"/>
    </source>
</evidence>
<dbReference type="GO" id="GO:0003994">
    <property type="term" value="F:aconitate hydratase activity"/>
    <property type="evidence" value="ECO:0007669"/>
    <property type="project" value="TreeGrafter"/>
</dbReference>
<dbReference type="InterPro" id="IPR000573">
    <property type="entry name" value="AconitaseA/IPMdHydase_ssu_swvl"/>
</dbReference>
<dbReference type="Pfam" id="PF00694">
    <property type="entry name" value="Aconitase_C"/>
    <property type="match status" value="1"/>
</dbReference>
<dbReference type="SUPFAM" id="SSF52016">
    <property type="entry name" value="LeuD/IlvD-like"/>
    <property type="match status" value="1"/>
</dbReference>
<dbReference type="OrthoDB" id="2224430at2759"/>
<evidence type="ECO:0000259" key="5">
    <source>
        <dbReference type="Pfam" id="PF00694"/>
    </source>
</evidence>
<keyword evidence="1" id="KW-0479">Metal-binding</keyword>
<dbReference type="PRINTS" id="PR00415">
    <property type="entry name" value="ACONITASE"/>
</dbReference>
<dbReference type="STRING" id="667725.A0A0L0G9J6"/>
<keyword evidence="7" id="KW-1185">Reference proteome</keyword>
<dbReference type="Gene3D" id="3.20.19.10">
    <property type="entry name" value="Aconitase, domain 4"/>
    <property type="match status" value="1"/>
</dbReference>
<evidence type="ECO:0000313" key="6">
    <source>
        <dbReference type="EMBL" id="KNC85670.1"/>
    </source>
</evidence>